<keyword evidence="2 5" id="KW-0812">Transmembrane</keyword>
<evidence type="ECO:0000256" key="4">
    <source>
        <dbReference type="ARBA" id="ARBA00023136"/>
    </source>
</evidence>
<evidence type="ECO:0000256" key="2">
    <source>
        <dbReference type="ARBA" id="ARBA00022692"/>
    </source>
</evidence>
<dbReference type="PANTHER" id="PTHR43229">
    <property type="entry name" value="NODULATION PROTEIN J"/>
    <property type="match status" value="1"/>
</dbReference>
<keyword evidence="7" id="KW-0067">ATP-binding</keyword>
<name>A0A0S4L2H7_9BACT</name>
<dbReference type="GO" id="GO:0043190">
    <property type="term" value="C:ATP-binding cassette (ABC) transporter complex"/>
    <property type="evidence" value="ECO:0007669"/>
    <property type="project" value="InterPro"/>
</dbReference>
<dbReference type="AlphaFoldDB" id="A0A0S4L2H7"/>
<accession>A0A0S4L2H7</accession>
<evidence type="ECO:0000256" key="1">
    <source>
        <dbReference type="ARBA" id="ARBA00004141"/>
    </source>
</evidence>
<feature type="domain" description="ABC transmembrane type-2" evidence="6">
    <location>
        <begin position="22"/>
        <end position="248"/>
    </location>
</feature>
<keyword evidence="5" id="KW-1003">Cell membrane</keyword>
<feature type="transmembrane region" description="Helical" evidence="5">
    <location>
        <begin position="27"/>
        <end position="46"/>
    </location>
</feature>
<dbReference type="Proteomes" id="UP000198736">
    <property type="component" value="Unassembled WGS sequence"/>
</dbReference>
<sequence>MKLHRITALIVRHVYLYRRSLPRIMEIFYWPFLDLVIWGFITLYLARYQSQVPGFVTFFLGALILWDMLFRSQQGITIAFLEELWARNLMNLFASPLKPSEFLAATMAMSVMKVAVVSIVMVGSALLFYSYNILIVGVWLTPFVLNLIITGWIIGVFTTSLIMRFGQEAEVLAWSMVFLFQPISCVFYPMEVLPTWLQVIAWANPAAHIFEGMRTVLSAGAPPLGDLAWAVCLNGAFLVGVVAWFYRTVDYCKEHGLLVRVGE</sequence>
<keyword evidence="7" id="KW-0547">Nucleotide-binding</keyword>
<dbReference type="PANTHER" id="PTHR43229:SF6">
    <property type="entry name" value="ABC-TYPE MULTIDRUG TRANSPORT SYSTEM, PERMEASE COMPONENT"/>
    <property type="match status" value="1"/>
</dbReference>
<keyword evidence="4 5" id="KW-0472">Membrane</keyword>
<protein>
    <recommendedName>
        <fullName evidence="5">Transport permease protein</fullName>
    </recommendedName>
</protein>
<dbReference type="InterPro" id="IPR047817">
    <property type="entry name" value="ABC2_TM_bact-type"/>
</dbReference>
<evidence type="ECO:0000256" key="3">
    <source>
        <dbReference type="ARBA" id="ARBA00022989"/>
    </source>
</evidence>
<keyword evidence="5" id="KW-0813">Transport</keyword>
<keyword evidence="3 5" id="KW-1133">Transmembrane helix</keyword>
<evidence type="ECO:0000256" key="5">
    <source>
        <dbReference type="RuleBase" id="RU361157"/>
    </source>
</evidence>
<dbReference type="InterPro" id="IPR051784">
    <property type="entry name" value="Nod_factor_ABC_transporter"/>
</dbReference>
<dbReference type="Pfam" id="PF01061">
    <property type="entry name" value="ABC2_membrane"/>
    <property type="match status" value="1"/>
</dbReference>
<dbReference type="STRING" id="1742973.COMA2_10363"/>
<dbReference type="GO" id="GO:0140359">
    <property type="term" value="F:ABC-type transporter activity"/>
    <property type="evidence" value="ECO:0007669"/>
    <property type="project" value="InterPro"/>
</dbReference>
<dbReference type="InterPro" id="IPR000412">
    <property type="entry name" value="ABC_2_transport"/>
</dbReference>
<gene>
    <name evidence="7" type="ORF">COMA2_10363</name>
</gene>
<feature type="transmembrane region" description="Helical" evidence="5">
    <location>
        <begin position="133"/>
        <end position="159"/>
    </location>
</feature>
<proteinExistence type="inferred from homology"/>
<dbReference type="PROSITE" id="PS51012">
    <property type="entry name" value="ABC_TM2"/>
    <property type="match status" value="1"/>
</dbReference>
<comment type="subcellular location">
    <subcellularLocation>
        <location evidence="5">Cell membrane</location>
        <topology evidence="5">Multi-pass membrane protein</topology>
    </subcellularLocation>
    <subcellularLocation>
        <location evidence="1">Membrane</location>
        <topology evidence="1">Multi-pass membrane protein</topology>
    </subcellularLocation>
</comment>
<feature type="transmembrane region" description="Helical" evidence="5">
    <location>
        <begin position="171"/>
        <end position="190"/>
    </location>
</feature>
<dbReference type="GO" id="GO:0005524">
    <property type="term" value="F:ATP binding"/>
    <property type="evidence" value="ECO:0007669"/>
    <property type="project" value="UniProtKB-KW"/>
</dbReference>
<evidence type="ECO:0000313" key="7">
    <source>
        <dbReference type="EMBL" id="CUS31916.1"/>
    </source>
</evidence>
<dbReference type="OrthoDB" id="9786643at2"/>
<dbReference type="EMBL" id="CZPZ01000001">
    <property type="protein sequence ID" value="CUS31916.1"/>
    <property type="molecule type" value="Genomic_DNA"/>
</dbReference>
<reference evidence="8" key="1">
    <citation type="submission" date="2015-10" db="EMBL/GenBank/DDBJ databases">
        <authorList>
            <person name="Luecker S."/>
            <person name="Luecker S."/>
        </authorList>
    </citation>
    <scope>NUCLEOTIDE SEQUENCE [LARGE SCALE GENOMIC DNA]</scope>
</reference>
<dbReference type="PIRSF" id="PIRSF006648">
    <property type="entry name" value="DrrB"/>
    <property type="match status" value="1"/>
</dbReference>
<evidence type="ECO:0000313" key="8">
    <source>
        <dbReference type="Proteomes" id="UP000198736"/>
    </source>
</evidence>
<keyword evidence="8" id="KW-1185">Reference proteome</keyword>
<feature type="transmembrane region" description="Helical" evidence="5">
    <location>
        <begin position="52"/>
        <end position="70"/>
    </location>
</feature>
<dbReference type="RefSeq" id="WP_090894041.1">
    <property type="nucleotide sequence ID" value="NZ_CZPZ01000001.1"/>
</dbReference>
<organism evidence="7 8">
    <name type="scientific">Candidatus Nitrospira nitrificans</name>
    <dbReference type="NCBI Taxonomy" id="1742973"/>
    <lineage>
        <taxon>Bacteria</taxon>
        <taxon>Pseudomonadati</taxon>
        <taxon>Nitrospirota</taxon>
        <taxon>Nitrospiria</taxon>
        <taxon>Nitrospirales</taxon>
        <taxon>Nitrospiraceae</taxon>
        <taxon>Nitrospira</taxon>
    </lineage>
</organism>
<comment type="similarity">
    <text evidence="5">Belongs to the ABC-2 integral membrane protein family.</text>
</comment>
<feature type="transmembrane region" description="Helical" evidence="5">
    <location>
        <begin position="102"/>
        <end position="127"/>
    </location>
</feature>
<evidence type="ECO:0000259" key="6">
    <source>
        <dbReference type="PROSITE" id="PS51012"/>
    </source>
</evidence>
<feature type="transmembrane region" description="Helical" evidence="5">
    <location>
        <begin position="227"/>
        <end position="246"/>
    </location>
</feature>
<dbReference type="InterPro" id="IPR013525">
    <property type="entry name" value="ABC2_TM"/>
</dbReference>